<accession>A0ABV5EKV9</accession>
<protein>
    <recommendedName>
        <fullName evidence="3">PIN domain-containing protein</fullName>
    </recommendedName>
</protein>
<dbReference type="RefSeq" id="WP_376735950.1">
    <property type="nucleotide sequence ID" value="NZ_JAYMRP010000045.1"/>
</dbReference>
<name>A0ABV5EKV9_9ACTN</name>
<gene>
    <name evidence="1" type="ORF">VSS16_33040</name>
</gene>
<dbReference type="Proteomes" id="UP001585080">
    <property type="component" value="Unassembled WGS sequence"/>
</dbReference>
<proteinExistence type="predicted"/>
<dbReference type="EMBL" id="JAYMRP010000045">
    <property type="protein sequence ID" value="MFB8777487.1"/>
    <property type="molecule type" value="Genomic_DNA"/>
</dbReference>
<evidence type="ECO:0000313" key="2">
    <source>
        <dbReference type="Proteomes" id="UP001585080"/>
    </source>
</evidence>
<organism evidence="1 2">
    <name type="scientific">Streptomyces broussonetiae</name>
    <dbReference type="NCBI Taxonomy" id="2686304"/>
    <lineage>
        <taxon>Bacteria</taxon>
        <taxon>Bacillati</taxon>
        <taxon>Actinomycetota</taxon>
        <taxon>Actinomycetes</taxon>
        <taxon>Kitasatosporales</taxon>
        <taxon>Streptomycetaceae</taxon>
        <taxon>Streptomyces</taxon>
    </lineage>
</organism>
<sequence>MKAAQRQVERDNLGELIADFDEAHKYATDAMLCATALRHPGRVTILTSDGEDIGLRTVEDIGLRTAEHPRLNAEKV</sequence>
<comment type="caution">
    <text evidence="1">The sequence shown here is derived from an EMBL/GenBank/DDBJ whole genome shotgun (WGS) entry which is preliminary data.</text>
</comment>
<evidence type="ECO:0000313" key="1">
    <source>
        <dbReference type="EMBL" id="MFB8777487.1"/>
    </source>
</evidence>
<reference evidence="1 2" key="1">
    <citation type="submission" date="2024-01" db="EMBL/GenBank/DDBJ databases">
        <title>Genome mining of biosynthetic gene clusters to explore secondary metabolites of Streptomyces sp.</title>
        <authorList>
            <person name="Baig A."/>
            <person name="Ajitkumar Shintre N."/>
            <person name="Kumar H."/>
            <person name="Anbarasu A."/>
            <person name="Ramaiah S."/>
        </authorList>
    </citation>
    <scope>NUCLEOTIDE SEQUENCE [LARGE SCALE GENOMIC DNA]</scope>
    <source>
        <strain evidence="1 2">A57</strain>
    </source>
</reference>
<keyword evidence="2" id="KW-1185">Reference proteome</keyword>
<evidence type="ECO:0008006" key="3">
    <source>
        <dbReference type="Google" id="ProtNLM"/>
    </source>
</evidence>